<evidence type="ECO:0000313" key="3">
    <source>
        <dbReference type="Proteomes" id="UP001629214"/>
    </source>
</evidence>
<organism evidence="2 3">
    <name type="scientific">Herbaspirillum rhizosphaerae</name>
    <dbReference type="NCBI Taxonomy" id="346179"/>
    <lineage>
        <taxon>Bacteria</taxon>
        <taxon>Pseudomonadati</taxon>
        <taxon>Pseudomonadota</taxon>
        <taxon>Betaproteobacteria</taxon>
        <taxon>Burkholderiales</taxon>
        <taxon>Oxalobacteraceae</taxon>
        <taxon>Herbaspirillum</taxon>
    </lineage>
</organism>
<keyword evidence="3" id="KW-1185">Reference proteome</keyword>
<evidence type="ECO:0000259" key="1">
    <source>
        <dbReference type="PROSITE" id="PS50937"/>
    </source>
</evidence>
<name>A0ABW8ZES7_9BURK</name>
<dbReference type="Gene3D" id="1.10.1240.10">
    <property type="entry name" value="Methionine synthase domain"/>
    <property type="match status" value="1"/>
</dbReference>
<dbReference type="Proteomes" id="UP001629214">
    <property type="component" value="Unassembled WGS sequence"/>
</dbReference>
<dbReference type="SUPFAM" id="SSF52242">
    <property type="entry name" value="Cobalamin (vitamin B12)-binding domain"/>
    <property type="match status" value="1"/>
</dbReference>
<dbReference type="InterPro" id="IPR036594">
    <property type="entry name" value="Meth_synthase_dom"/>
</dbReference>
<dbReference type="Gene3D" id="3.40.50.280">
    <property type="entry name" value="Cobalamin-binding domain"/>
    <property type="match status" value="1"/>
</dbReference>
<dbReference type="EMBL" id="JAQQFR010000029">
    <property type="protein sequence ID" value="MFL9881387.1"/>
    <property type="molecule type" value="Genomic_DNA"/>
</dbReference>
<dbReference type="SUPFAM" id="SSF46955">
    <property type="entry name" value="Putative DNA-binding domain"/>
    <property type="match status" value="1"/>
</dbReference>
<reference evidence="2 3" key="1">
    <citation type="journal article" date="2024" name="Chem. Sci.">
        <title>Discovery of megapolipeptins by genome mining of a Burkholderiales bacteria collection.</title>
        <authorList>
            <person name="Paulo B.S."/>
            <person name="Recchia M.J.J."/>
            <person name="Lee S."/>
            <person name="Fergusson C.H."/>
            <person name="Romanowski S.B."/>
            <person name="Hernandez A."/>
            <person name="Krull N."/>
            <person name="Liu D.Y."/>
            <person name="Cavanagh H."/>
            <person name="Bos A."/>
            <person name="Gray C.A."/>
            <person name="Murphy B.T."/>
            <person name="Linington R.G."/>
            <person name="Eustaquio A.S."/>
        </authorList>
    </citation>
    <scope>NUCLEOTIDE SEQUENCE [LARGE SCALE GENOMIC DNA]</scope>
    <source>
        <strain evidence="2 3">RL21-008-BIB-B</strain>
    </source>
</reference>
<dbReference type="PROSITE" id="PS50937">
    <property type="entry name" value="HTH_MERR_2"/>
    <property type="match status" value="1"/>
</dbReference>
<dbReference type="Pfam" id="PF13411">
    <property type="entry name" value="MerR_1"/>
    <property type="match status" value="1"/>
</dbReference>
<gene>
    <name evidence="2" type="ORF">PQR63_23525</name>
</gene>
<sequence>MAAEVSGLSKETLRKWEDRYGFPIPTRGLTGRRIYIEEQISQLRTLKSLLDLGIAPRFIVGLSPIELQNFQNGLPSSNPTTEKIDELWTLGEPSVFRAELKAAISQHGLVKVVTEYLPAMQHKIGTAWSTGKLAIWEEHVVTEIISRALRNAIADISSMRIGPKVLLTTAPGELHTMELLMLEAALSHEGADCLYAGAELPLKEITEISRVHEIQIVALSFSCGFPRRKITPFLIHLRKELPQNVDIWVGGGAIPVFKKPLSSVQEFHSISDAMAAWKCYCRNREFINHPPLHN</sequence>
<dbReference type="Gene3D" id="1.10.1660.10">
    <property type="match status" value="1"/>
</dbReference>
<dbReference type="InterPro" id="IPR000551">
    <property type="entry name" value="MerR-type_HTH_dom"/>
</dbReference>
<accession>A0ABW8ZES7</accession>
<feature type="domain" description="HTH merR-type" evidence="1">
    <location>
        <begin position="1"/>
        <end position="54"/>
    </location>
</feature>
<dbReference type="InterPro" id="IPR009061">
    <property type="entry name" value="DNA-bd_dom_put_sf"/>
</dbReference>
<proteinExistence type="predicted"/>
<protein>
    <submittedName>
        <fullName evidence="2">MerR family transcriptional regulator</fullName>
    </submittedName>
</protein>
<dbReference type="RefSeq" id="WP_408170716.1">
    <property type="nucleotide sequence ID" value="NZ_JAQQFR010000029.1"/>
</dbReference>
<evidence type="ECO:0000313" key="2">
    <source>
        <dbReference type="EMBL" id="MFL9881387.1"/>
    </source>
</evidence>
<comment type="caution">
    <text evidence="2">The sequence shown here is derived from an EMBL/GenBank/DDBJ whole genome shotgun (WGS) entry which is preliminary data.</text>
</comment>
<dbReference type="InterPro" id="IPR036724">
    <property type="entry name" value="Cobalamin-bd_sf"/>
</dbReference>